<evidence type="ECO:0000313" key="3">
    <source>
        <dbReference type="EMBL" id="CCO14521.1"/>
    </source>
</evidence>
<dbReference type="PANTHER" id="PTHR46651:SF1">
    <property type="entry name" value="SMALL MUTS RELATED FAMILY PROTEIN"/>
    <property type="match status" value="1"/>
</dbReference>
<keyword evidence="4" id="KW-1185">Reference proteome</keyword>
<dbReference type="STRING" id="41875.K8E9Z4"/>
<protein>
    <recommendedName>
        <fullName evidence="2">Smr domain-containing protein</fullName>
    </recommendedName>
</protein>
<dbReference type="RefSeq" id="XP_007515642.1">
    <property type="nucleotide sequence ID" value="XM_007515580.1"/>
</dbReference>
<gene>
    <name evidence="3" type="ORF">Bathy01g05290</name>
</gene>
<feature type="compositionally biased region" description="Low complexity" evidence="1">
    <location>
        <begin position="85"/>
        <end position="103"/>
    </location>
</feature>
<evidence type="ECO:0000313" key="4">
    <source>
        <dbReference type="Proteomes" id="UP000198341"/>
    </source>
</evidence>
<dbReference type="PROSITE" id="PS50828">
    <property type="entry name" value="SMR"/>
    <property type="match status" value="1"/>
</dbReference>
<dbReference type="GeneID" id="19018264"/>
<feature type="domain" description="Smr" evidence="2">
    <location>
        <begin position="332"/>
        <end position="409"/>
    </location>
</feature>
<sequence>MLNPNAKTFTFNPTATSSHFNAASTLNESEGGVQDLTSSLGDFGFVNEDDADDLSALVKGGEGLDGGAVSEGGVHYTERDYYYDNNNNNNNIQSNASSSQQEQQFDDIPDEEKMRWLVQEFPNIDEAILEDILFNAAHHDINCALDLLEELEGDYEAPVPEAPAINEENFPSLGGGGAGYGNNNNNNNNIAAKKEELPQKIYLSGGRSNYVDRQAPATSSWATSSHPPSSMTTRSTYFDSQNEISTKTTEWVETGDLVSNLYKENRADARDLARVRNVCYEQATTAFLSGNKALAKELSAKGKEAANAMQRAHEQASNQIYSERNRNNSSTIDLHGLHVAEALQILKRELGAGGGRSRGEFISILVGTGHHTKGARTPSRLPSSVEQWLISEKIHFTEPVSGEFLVRVL</sequence>
<dbReference type="SMART" id="SM00463">
    <property type="entry name" value="SMR"/>
    <property type="match status" value="1"/>
</dbReference>
<proteinExistence type="predicted"/>
<dbReference type="SUPFAM" id="SSF160443">
    <property type="entry name" value="SMR domain-like"/>
    <property type="match status" value="1"/>
</dbReference>
<dbReference type="SMART" id="SM01162">
    <property type="entry name" value="DUF1771"/>
    <property type="match status" value="1"/>
</dbReference>
<feature type="region of interest" description="Disordered" evidence="1">
    <location>
        <begin position="85"/>
        <end position="106"/>
    </location>
</feature>
<dbReference type="InterPro" id="IPR053242">
    <property type="entry name" value="PAM2-like_domain"/>
</dbReference>
<dbReference type="Gene3D" id="3.30.1370.110">
    <property type="match status" value="1"/>
</dbReference>
<dbReference type="Pfam" id="PF08590">
    <property type="entry name" value="DUF1771"/>
    <property type="match status" value="1"/>
</dbReference>
<reference evidence="3 4" key="1">
    <citation type="submission" date="2011-10" db="EMBL/GenBank/DDBJ databases">
        <authorList>
            <person name="Genoscope - CEA"/>
        </authorList>
    </citation>
    <scope>NUCLEOTIDE SEQUENCE [LARGE SCALE GENOMIC DNA]</scope>
    <source>
        <strain evidence="3 4">RCC 1105</strain>
    </source>
</reference>
<dbReference type="InterPro" id="IPR013899">
    <property type="entry name" value="DUF1771"/>
</dbReference>
<name>K8E9Z4_9CHLO</name>
<dbReference type="AlphaFoldDB" id="K8E9Z4"/>
<evidence type="ECO:0000256" key="1">
    <source>
        <dbReference type="SAM" id="MobiDB-lite"/>
    </source>
</evidence>
<accession>K8E9Z4</accession>
<dbReference type="OrthoDB" id="497820at2759"/>
<organism evidence="3 4">
    <name type="scientific">Bathycoccus prasinos</name>
    <dbReference type="NCBI Taxonomy" id="41875"/>
    <lineage>
        <taxon>Eukaryota</taxon>
        <taxon>Viridiplantae</taxon>
        <taxon>Chlorophyta</taxon>
        <taxon>Mamiellophyceae</taxon>
        <taxon>Mamiellales</taxon>
        <taxon>Bathycoccaceae</taxon>
        <taxon>Bathycoccus</taxon>
    </lineage>
</organism>
<dbReference type="InterPro" id="IPR036063">
    <property type="entry name" value="Smr_dom_sf"/>
</dbReference>
<dbReference type="PANTHER" id="PTHR46651">
    <property type="entry name" value="POLYADENYLATE-BINDING PROTEIN-INTERACTING PROTEIN 7"/>
    <property type="match status" value="1"/>
</dbReference>
<dbReference type="EMBL" id="FO082278">
    <property type="protein sequence ID" value="CCO14521.1"/>
    <property type="molecule type" value="Genomic_DNA"/>
</dbReference>
<dbReference type="eggNOG" id="KOG2401">
    <property type="taxonomic scope" value="Eukaryota"/>
</dbReference>
<dbReference type="InterPro" id="IPR002625">
    <property type="entry name" value="Smr_dom"/>
</dbReference>
<evidence type="ECO:0000259" key="2">
    <source>
        <dbReference type="PROSITE" id="PS50828"/>
    </source>
</evidence>
<dbReference type="KEGG" id="bpg:Bathy01g05290"/>
<dbReference type="Proteomes" id="UP000198341">
    <property type="component" value="Chromosome 1"/>
</dbReference>